<keyword evidence="2" id="KW-1185">Reference proteome</keyword>
<proteinExistence type="predicted"/>
<sequence>MASSITHHTYPEITFYAFGERLPSGLVSDQSVMEAVLGSMSKFPTKLLPTTYEAAKAYLDEELLKPKGQRDIPREMCMLIVSDVPDDQDIVFKVNSMDLLIRFKQGELSMRHAILPYY</sequence>
<reference evidence="1 2" key="1">
    <citation type="submission" date="2014-04" db="EMBL/GenBank/DDBJ databases">
        <authorList>
            <consortium name="DOE Joint Genome Institute"/>
            <person name="Kuo A."/>
            <person name="Tarkka M."/>
            <person name="Buscot F."/>
            <person name="Kohler A."/>
            <person name="Nagy L.G."/>
            <person name="Floudas D."/>
            <person name="Copeland A."/>
            <person name="Barry K.W."/>
            <person name="Cichocki N."/>
            <person name="Veneault-Fourrey C."/>
            <person name="LaButti K."/>
            <person name="Lindquist E.A."/>
            <person name="Lipzen A."/>
            <person name="Lundell T."/>
            <person name="Morin E."/>
            <person name="Murat C."/>
            <person name="Sun H."/>
            <person name="Tunlid A."/>
            <person name="Henrissat B."/>
            <person name="Grigoriev I.V."/>
            <person name="Hibbett D.S."/>
            <person name="Martin F."/>
            <person name="Nordberg H.P."/>
            <person name="Cantor M.N."/>
            <person name="Hua S.X."/>
        </authorList>
    </citation>
    <scope>NUCLEOTIDE SEQUENCE [LARGE SCALE GENOMIC DNA]</scope>
    <source>
        <strain evidence="1 2">F 1598</strain>
    </source>
</reference>
<name>A0A0C3FDR7_PILCF</name>
<dbReference type="AlphaFoldDB" id="A0A0C3FDR7"/>
<reference evidence="2" key="2">
    <citation type="submission" date="2015-01" db="EMBL/GenBank/DDBJ databases">
        <title>Evolutionary Origins and Diversification of the Mycorrhizal Mutualists.</title>
        <authorList>
            <consortium name="DOE Joint Genome Institute"/>
            <consortium name="Mycorrhizal Genomics Consortium"/>
            <person name="Kohler A."/>
            <person name="Kuo A."/>
            <person name="Nagy L.G."/>
            <person name="Floudas D."/>
            <person name="Copeland A."/>
            <person name="Barry K.W."/>
            <person name="Cichocki N."/>
            <person name="Veneault-Fourrey C."/>
            <person name="LaButti K."/>
            <person name="Lindquist E.A."/>
            <person name="Lipzen A."/>
            <person name="Lundell T."/>
            <person name="Morin E."/>
            <person name="Murat C."/>
            <person name="Riley R."/>
            <person name="Ohm R."/>
            <person name="Sun H."/>
            <person name="Tunlid A."/>
            <person name="Henrissat B."/>
            <person name="Grigoriev I.V."/>
            <person name="Hibbett D.S."/>
            <person name="Martin F."/>
        </authorList>
    </citation>
    <scope>NUCLEOTIDE SEQUENCE [LARGE SCALE GENOMIC DNA]</scope>
    <source>
        <strain evidence="2">F 1598</strain>
    </source>
</reference>
<dbReference type="InParanoid" id="A0A0C3FDR7"/>
<dbReference type="Proteomes" id="UP000054166">
    <property type="component" value="Unassembled WGS sequence"/>
</dbReference>
<evidence type="ECO:0000313" key="1">
    <source>
        <dbReference type="EMBL" id="KIM77949.1"/>
    </source>
</evidence>
<dbReference type="EMBL" id="KN833020">
    <property type="protein sequence ID" value="KIM77949.1"/>
    <property type="molecule type" value="Genomic_DNA"/>
</dbReference>
<evidence type="ECO:0000313" key="2">
    <source>
        <dbReference type="Proteomes" id="UP000054166"/>
    </source>
</evidence>
<dbReference type="HOGENOM" id="CLU_2074045_0_0_1"/>
<accession>A0A0C3FDR7</accession>
<protein>
    <submittedName>
        <fullName evidence="1">Uncharacterized protein</fullName>
    </submittedName>
</protein>
<organism evidence="1 2">
    <name type="scientific">Piloderma croceum (strain F 1598)</name>
    <dbReference type="NCBI Taxonomy" id="765440"/>
    <lineage>
        <taxon>Eukaryota</taxon>
        <taxon>Fungi</taxon>
        <taxon>Dikarya</taxon>
        <taxon>Basidiomycota</taxon>
        <taxon>Agaricomycotina</taxon>
        <taxon>Agaricomycetes</taxon>
        <taxon>Agaricomycetidae</taxon>
        <taxon>Atheliales</taxon>
        <taxon>Atheliaceae</taxon>
        <taxon>Piloderma</taxon>
    </lineage>
</organism>
<dbReference type="OrthoDB" id="3079716at2759"/>
<gene>
    <name evidence="1" type="ORF">PILCRDRAFT_824944</name>
</gene>